<evidence type="ECO:0000256" key="1">
    <source>
        <dbReference type="SAM" id="MobiDB-lite"/>
    </source>
</evidence>
<keyword evidence="3" id="KW-0804">Transcription</keyword>
<dbReference type="GO" id="GO:0000428">
    <property type="term" value="C:DNA-directed RNA polymerase complex"/>
    <property type="evidence" value="ECO:0007669"/>
    <property type="project" value="UniProtKB-KW"/>
</dbReference>
<sequence>MELSERHRCAHAGHSGRTSAADMQCVGLRRRPRHAAAEGAAGQNDTPVTVVFRAHTDSVAAAPFLYCPKNYNRPMPSEGEGFTEAIIEICFPGDAHVVSSGGDGRGAGSCPRQPGKEGHATSSAATPTMPSPMDAAHRVPASLAPAGAALTEAAHAVSFAGGTATQSSASRRQPQSQPPQPQAGLCTSSAAVASSRHDSWVCRAYCFGEKDAAHANGAISVHQSLANKSPFINDIAKGKALARVVPTYDEVRERFGLSHVELSFENQFVSRADMFLISEALRDRILYAGEEVALCGFRMRVNEMLRVLQPAAESPVAGALPQCDNVKSSGSCRPAPPDADGEHKAVDPAWAAAKASGAQRASAQSHTPLPQQPQQDEKKERRYRRVQSGLVTSETLVNFRSLSAVHHVIIEISKEMWDPTVDGRITLSWVMKNFLREYLTQQLQRHKASLLIHVLMVGRLYPQYAIRGHVDVHHAMTITHDYRSPSLVEEVELQCEVFLRRVLHEVKANLREQAGDALPASRAAASTVATAGLAEALTEQHLFVHAKNSCTMASINLVLENCIQRQWDANTGYLISVISAGKGLYQVTNDLLQVTCTRLYDLGIEKVNIICMGRPPLHTTPLLEYLSEDKTLRPQYHLRVDEGNRRFYERPEWARCFFYHPAADATSCGRMAFELLTREEWMQRHRAMQGGTDHFVPGLGLPMAPLEDVLLPVMATEQVGQVFRSASRASDLDALLTPKFTSAQPAPLEGGGAHSRPLPPTCSSDTPVTAHPRSRLAGTRTEHEGAMRGEKLALPRRPGALHLEGDAKTCTTPRQGGRPFLLARWYCHHGCGVGRQQAPSRECMYSVIINSTQENAGDGRARHGGLELEAAGVVPCGLNILDSDLQSGYVFLRLCIDASVAPRVRWSPKILTDADVWAVLMGAFSGEDNRLSEEEQTHFVSHLRAVDIFCRAFSAIMADGLTLILASRSSTVTFATPEEIIFTYRPALFEADDDLAPFSMTVAHVQIRNSVLFAIKPTGPYRPATETETAAAASHNITTDVLLRRRWQFAHPELPSPAAQQSPWTALCHCKILPIYGTKSPYQRDCFFGIPTHQYSVSIRESMQLLEYVLQRLHQQYQIVVVGASLAGIQWPREEPTRNARLDLSIGHQVHELKIGEAGQSISVTRMLHSGMYSNASVTHAISYSYLLLNYLRPGFSVRRLRLETQIGEQAGFRWESLDSYLRDRHRPGVFLPRNPEWSLREGKFCLALLRDAFDAPPVSYEEFAMFINHRFCAHFTMKGTAAGEEDSSALTTNIPDTMDWPDAMPTRTVTLNHENPLTLKPHCLLDHKTGRTLCLEAPTRNRMLSTEVRIPATYSPRCHCLLELSWLVCITPIISDWINSIFAGAARFRLRAVPLPCPCPTVKSGFFVVRYTVRARNSEEEPLFRRRLLSLLTNSTYRYFPDVTVMNRNCRLLHFSGLCYVTSQSEGTVVARWFENPMLRTGQPEHQQLLRAFAQAVQLVRSEVESP</sequence>
<evidence type="ECO:0000259" key="2">
    <source>
        <dbReference type="Pfam" id="PF12257"/>
    </source>
</evidence>
<dbReference type="PANTHER" id="PTHR13179:SF8">
    <property type="entry name" value="GATOR COMPLEX PROTEIN DEPDC5"/>
    <property type="match status" value="1"/>
</dbReference>
<dbReference type="GO" id="GO:0003899">
    <property type="term" value="F:DNA-directed RNA polymerase activity"/>
    <property type="evidence" value="ECO:0007669"/>
    <property type="project" value="UniProtKB-EC"/>
</dbReference>
<keyword evidence="3" id="KW-0240">DNA-directed RNA polymerase</keyword>
<keyword evidence="3" id="KW-0548">Nucleotidyltransferase</keyword>
<evidence type="ECO:0000313" key="3">
    <source>
        <dbReference type="EMBL" id="RNF23012.1"/>
    </source>
</evidence>
<keyword evidence="4" id="KW-1185">Reference proteome</keyword>
<dbReference type="GO" id="GO:0010508">
    <property type="term" value="P:positive regulation of autophagy"/>
    <property type="evidence" value="ECO:0007669"/>
    <property type="project" value="TreeGrafter"/>
</dbReference>
<organism evidence="3 4">
    <name type="scientific">Trypanosoma conorhini</name>
    <dbReference type="NCBI Taxonomy" id="83891"/>
    <lineage>
        <taxon>Eukaryota</taxon>
        <taxon>Discoba</taxon>
        <taxon>Euglenozoa</taxon>
        <taxon>Kinetoplastea</taxon>
        <taxon>Metakinetoplastina</taxon>
        <taxon>Trypanosomatida</taxon>
        <taxon>Trypanosomatidae</taxon>
        <taxon>Trypanosoma</taxon>
    </lineage>
</organism>
<dbReference type="GeneID" id="40316534"/>
<accession>A0A422PZ48</accession>
<feature type="region of interest" description="Disordered" evidence="1">
    <location>
        <begin position="325"/>
        <end position="381"/>
    </location>
</feature>
<feature type="compositionally biased region" description="Low complexity" evidence="1">
    <location>
        <begin position="347"/>
        <end position="365"/>
    </location>
</feature>
<dbReference type="Proteomes" id="UP000284403">
    <property type="component" value="Unassembled WGS sequence"/>
</dbReference>
<dbReference type="InterPro" id="IPR027244">
    <property type="entry name" value="IML1"/>
</dbReference>
<dbReference type="RefSeq" id="XP_029230011.1">
    <property type="nucleotide sequence ID" value="XM_029369846.1"/>
</dbReference>
<feature type="compositionally biased region" description="Low complexity" evidence="1">
    <location>
        <begin position="166"/>
        <end position="175"/>
    </location>
</feature>
<feature type="region of interest" description="Disordered" evidence="1">
    <location>
        <begin position="742"/>
        <end position="788"/>
    </location>
</feature>
<evidence type="ECO:0000313" key="4">
    <source>
        <dbReference type="Proteomes" id="UP000284403"/>
    </source>
</evidence>
<dbReference type="GO" id="GO:1990130">
    <property type="term" value="C:GATOR1 complex"/>
    <property type="evidence" value="ECO:0007669"/>
    <property type="project" value="TreeGrafter"/>
</dbReference>
<dbReference type="EC" id="2.7.7.6" evidence="3"/>
<feature type="region of interest" description="Disordered" evidence="1">
    <location>
        <begin position="101"/>
        <end position="136"/>
    </location>
</feature>
<dbReference type="InterPro" id="IPR048255">
    <property type="entry name" value="IML1_N"/>
</dbReference>
<feature type="domain" description="Vacuolar membrane-associated protein Iml1 N-terminal" evidence="2">
    <location>
        <begin position="384"/>
        <end position="625"/>
    </location>
</feature>
<dbReference type="EMBL" id="MKKU01000126">
    <property type="protein sequence ID" value="RNF23012.1"/>
    <property type="molecule type" value="Genomic_DNA"/>
</dbReference>
<feature type="region of interest" description="Disordered" evidence="1">
    <location>
        <begin position="161"/>
        <end position="188"/>
    </location>
</feature>
<comment type="caution">
    <text evidence="3">The sequence shown here is derived from an EMBL/GenBank/DDBJ whole genome shotgun (WGS) entry which is preliminary data.</text>
</comment>
<dbReference type="OrthoDB" id="438939at2759"/>
<dbReference type="Pfam" id="PF12257">
    <property type="entry name" value="IML1"/>
    <property type="match status" value="1"/>
</dbReference>
<reference evidence="3 4" key="1">
    <citation type="journal article" date="2018" name="BMC Genomics">
        <title>Genomic comparison of Trypanosoma conorhini and Trypanosoma rangeli to Trypanosoma cruzi strains of high and low virulence.</title>
        <authorList>
            <person name="Bradwell K.R."/>
            <person name="Koparde V.N."/>
            <person name="Matveyev A.V."/>
            <person name="Serrano M.G."/>
            <person name="Alves J.M."/>
            <person name="Parikh H."/>
            <person name="Huang B."/>
            <person name="Lee V."/>
            <person name="Espinosa-Alvarez O."/>
            <person name="Ortiz P.A."/>
            <person name="Costa-Martins A.G."/>
            <person name="Teixeira M.M."/>
            <person name="Buck G.A."/>
        </authorList>
    </citation>
    <scope>NUCLEOTIDE SEQUENCE [LARGE SCALE GENOMIC DNA]</scope>
    <source>
        <strain evidence="3 4">025E</strain>
    </source>
</reference>
<dbReference type="GO" id="GO:0005096">
    <property type="term" value="F:GTPase activator activity"/>
    <property type="evidence" value="ECO:0007669"/>
    <property type="project" value="InterPro"/>
</dbReference>
<dbReference type="PANTHER" id="PTHR13179">
    <property type="entry name" value="DEP DOMAIN CONTAINING PROTEIN 5"/>
    <property type="match status" value="1"/>
</dbReference>
<keyword evidence="3" id="KW-0808">Transferase</keyword>
<protein>
    <submittedName>
        <fullName evidence="3">Putative DNA-directed RNA polymerase III largest subunit</fullName>
        <ecNumber evidence="3">2.7.7.6</ecNumber>
    </submittedName>
</protein>
<gene>
    <name evidence="3" type="ORF">Tco025E_02923</name>
</gene>
<name>A0A422PZ48_9TRYP</name>
<dbReference type="GO" id="GO:1904262">
    <property type="term" value="P:negative regulation of TORC1 signaling"/>
    <property type="evidence" value="ECO:0007669"/>
    <property type="project" value="TreeGrafter"/>
</dbReference>
<proteinExistence type="predicted"/>